<proteinExistence type="predicted"/>
<dbReference type="AlphaFoldDB" id="A0A450T0W2"/>
<evidence type="ECO:0000313" key="1">
    <source>
        <dbReference type="EMBL" id="VFJ60144.1"/>
    </source>
</evidence>
<organism evidence="1">
    <name type="scientific">Candidatus Kentrum sp. DK</name>
    <dbReference type="NCBI Taxonomy" id="2126562"/>
    <lineage>
        <taxon>Bacteria</taxon>
        <taxon>Pseudomonadati</taxon>
        <taxon>Pseudomonadota</taxon>
        <taxon>Gammaproteobacteria</taxon>
        <taxon>Candidatus Kentrum</taxon>
    </lineage>
</organism>
<evidence type="ECO:0000313" key="2">
    <source>
        <dbReference type="EMBL" id="VFJ67910.1"/>
    </source>
</evidence>
<evidence type="ECO:0008006" key="3">
    <source>
        <dbReference type="Google" id="ProtNLM"/>
    </source>
</evidence>
<name>A0A450T0W2_9GAMM</name>
<accession>A0A450T0W2</accession>
<gene>
    <name evidence="1" type="ORF">BECKDK2373B_GA0170837_10908</name>
    <name evidence="2" type="ORF">BECKDK2373C_GA0170839_11731</name>
</gene>
<reference evidence="1" key="1">
    <citation type="submission" date="2019-02" db="EMBL/GenBank/DDBJ databases">
        <authorList>
            <person name="Gruber-Vodicka R. H."/>
            <person name="Seah K. B. B."/>
        </authorList>
    </citation>
    <scope>NUCLEOTIDE SEQUENCE</scope>
    <source>
        <strain evidence="2">BECK_DK161</strain>
        <strain evidence="1">BECK_DK47</strain>
    </source>
</reference>
<protein>
    <recommendedName>
        <fullName evidence="3">SEC-C motif-containing protein</fullName>
    </recommendedName>
</protein>
<sequence>MGVKSSDGLNQFLDDYPGMSTAPYSKAGACLRGEFRFKANVSGSDEIEDSYKLEIVIPDKFPRAIPDVNETGGKIPRNGDFHVNSDGTLCMGSPLRLLEKIHSDPSLTGFVDKCLVPYLYAVSCKLMHGGDFRFGELAHGDKGIAEDYSDMLGLQERDQILQAIQLLGVRKRIANKKHCPCGCGKRLGACAFHHKLNKFREMASVSWFKAHST</sequence>
<dbReference type="EMBL" id="CAADEX010000090">
    <property type="protein sequence ID" value="VFJ60144.1"/>
    <property type="molecule type" value="Genomic_DNA"/>
</dbReference>
<dbReference type="EMBL" id="CAADEY010000173">
    <property type="protein sequence ID" value="VFJ67910.1"/>
    <property type="molecule type" value="Genomic_DNA"/>
</dbReference>